<name>A0A198AQT3_9BACL</name>
<reference evidence="3 4" key="1">
    <citation type="submission" date="2016-05" db="EMBL/GenBank/DDBJ databases">
        <title>Paenibacillus sp. 1ZS3-15 nov., isolated from the rhizosphere soil.</title>
        <authorList>
            <person name="Zhang X.X."/>
            <person name="Zhang J."/>
        </authorList>
    </citation>
    <scope>NUCLEOTIDE SEQUENCE [LARGE SCALE GENOMIC DNA]</scope>
    <source>
        <strain evidence="3 4">1ZS3-15</strain>
    </source>
</reference>
<evidence type="ECO:0000313" key="4">
    <source>
        <dbReference type="Proteomes" id="UP000078454"/>
    </source>
</evidence>
<dbReference type="SUPFAM" id="SSF56524">
    <property type="entry name" value="Oxidoreductase molybdopterin-binding domain"/>
    <property type="match status" value="1"/>
</dbReference>
<sequence length="419" mass="47449">MKKQGLGLKLHKLHSSNAWILLFLAISGILLYLPPMRALLGEGRVWLKQLHIAAGLVSLALILIYLPYIRKHLRLLTARKAQQGNLMLVLVLLAGWIVSGLVLWRYRSFPPIWNNSALLIHDLLTWIGIPYATYHSITRSRWLRKAAREAARNQLSTLGKPVDVREIGTYEPTTGRIFRYISRRSFIKTGVAVVLAGFAMPPFIRWLNSAVGGSNLSSLQEEESLLVDFLQPTPLSDSLPPKGGGAKGSFRIYTVTDIPKFNPDTWTFTVDGLVNQPFQWSWTEFLAFPRQVQISDFHCVTGWSVNSCTWEGIPLNKLLELAGVKEGVKMVKFYSADGVYTDNITIEQTWMEDVMVVVMLDGKPIPRDMGGPVRLVVPQMYAYKSVKWLNRIELIDSDHTGYWEQRGYAKDAWIWVPPA</sequence>
<feature type="transmembrane region" description="Helical" evidence="1">
    <location>
        <begin position="186"/>
        <end position="207"/>
    </location>
</feature>
<feature type="transmembrane region" description="Helical" evidence="1">
    <location>
        <begin position="12"/>
        <end position="33"/>
    </location>
</feature>
<comment type="caution">
    <text evidence="3">The sequence shown here is derived from an EMBL/GenBank/DDBJ whole genome shotgun (WGS) entry which is preliminary data.</text>
</comment>
<dbReference type="Proteomes" id="UP000078454">
    <property type="component" value="Unassembled WGS sequence"/>
</dbReference>
<feature type="transmembrane region" description="Helical" evidence="1">
    <location>
        <begin position="112"/>
        <end position="134"/>
    </location>
</feature>
<feature type="transmembrane region" description="Helical" evidence="1">
    <location>
        <begin position="45"/>
        <end position="66"/>
    </location>
</feature>
<keyword evidence="1" id="KW-1133">Transmembrane helix</keyword>
<evidence type="ECO:0000256" key="1">
    <source>
        <dbReference type="SAM" id="Phobius"/>
    </source>
</evidence>
<dbReference type="AlphaFoldDB" id="A0A198AQT3"/>
<dbReference type="OrthoDB" id="9778777at2"/>
<dbReference type="InterPro" id="IPR036374">
    <property type="entry name" value="OxRdtase_Mopterin-bd_sf"/>
</dbReference>
<keyword evidence="1" id="KW-0812">Transmembrane</keyword>
<dbReference type="RefSeq" id="WP_068661821.1">
    <property type="nucleotide sequence ID" value="NZ_LYPB01000040.1"/>
</dbReference>
<dbReference type="GO" id="GO:0016020">
    <property type="term" value="C:membrane"/>
    <property type="evidence" value="ECO:0007669"/>
    <property type="project" value="InterPro"/>
</dbReference>
<feature type="transmembrane region" description="Helical" evidence="1">
    <location>
        <begin position="86"/>
        <end position="106"/>
    </location>
</feature>
<dbReference type="InterPro" id="IPR016174">
    <property type="entry name" value="Di-haem_cyt_TM"/>
</dbReference>
<accession>A0A198AQT3</accession>
<gene>
    <name evidence="3" type="ORF">A8708_09700</name>
</gene>
<dbReference type="Pfam" id="PF00174">
    <property type="entry name" value="Oxidored_molyb"/>
    <property type="match status" value="1"/>
</dbReference>
<dbReference type="STRING" id="1850517.A8708_09700"/>
<keyword evidence="1" id="KW-0472">Membrane</keyword>
<keyword evidence="4" id="KW-1185">Reference proteome</keyword>
<dbReference type="PANTHER" id="PTHR43032">
    <property type="entry name" value="PROTEIN-METHIONINE-SULFOXIDE REDUCTASE"/>
    <property type="match status" value="1"/>
</dbReference>
<organism evidence="3 4">
    <name type="scientific">Paenibacillus oryzisoli</name>
    <dbReference type="NCBI Taxonomy" id="1850517"/>
    <lineage>
        <taxon>Bacteria</taxon>
        <taxon>Bacillati</taxon>
        <taxon>Bacillota</taxon>
        <taxon>Bacilli</taxon>
        <taxon>Bacillales</taxon>
        <taxon>Paenibacillaceae</taxon>
        <taxon>Paenibacillus</taxon>
    </lineage>
</organism>
<feature type="domain" description="Oxidoreductase molybdopterin-binding" evidence="2">
    <location>
        <begin position="257"/>
        <end position="403"/>
    </location>
</feature>
<dbReference type="Gene3D" id="3.90.420.10">
    <property type="entry name" value="Oxidoreductase, molybdopterin-binding domain"/>
    <property type="match status" value="1"/>
</dbReference>
<proteinExistence type="predicted"/>
<evidence type="ECO:0000259" key="2">
    <source>
        <dbReference type="Pfam" id="PF00174"/>
    </source>
</evidence>
<protein>
    <submittedName>
        <fullName evidence="3">Oxidoreductase</fullName>
    </submittedName>
</protein>
<dbReference type="GO" id="GO:0022904">
    <property type="term" value="P:respiratory electron transport chain"/>
    <property type="evidence" value="ECO:0007669"/>
    <property type="project" value="InterPro"/>
</dbReference>
<dbReference type="InterPro" id="IPR000572">
    <property type="entry name" value="OxRdtase_Mopterin-bd_dom"/>
</dbReference>
<dbReference type="SUPFAM" id="SSF81342">
    <property type="entry name" value="Transmembrane di-heme cytochromes"/>
    <property type="match status" value="1"/>
</dbReference>
<evidence type="ECO:0000313" key="3">
    <source>
        <dbReference type="EMBL" id="OAS23460.1"/>
    </source>
</evidence>
<dbReference type="PANTHER" id="PTHR43032:SF4">
    <property type="entry name" value="OXIDOREDUCTASE MOLYBDOPTERIN-BINDING DOMAIN-CONTAINING PROTEIN"/>
    <property type="match status" value="1"/>
</dbReference>
<dbReference type="EMBL" id="LYPB01000040">
    <property type="protein sequence ID" value="OAS23460.1"/>
    <property type="molecule type" value="Genomic_DNA"/>
</dbReference>